<dbReference type="Gene3D" id="1.10.10.10">
    <property type="entry name" value="Winged helix-like DNA-binding domain superfamily/Winged helix DNA-binding domain"/>
    <property type="match status" value="1"/>
</dbReference>
<keyword evidence="3" id="KW-1185">Reference proteome</keyword>
<evidence type="ECO:0000256" key="1">
    <source>
        <dbReference type="SAM" id="MobiDB-lite"/>
    </source>
</evidence>
<evidence type="ECO:0000313" key="3">
    <source>
        <dbReference type="Proteomes" id="UP000309667"/>
    </source>
</evidence>
<reference evidence="2 3" key="1">
    <citation type="submission" date="2019-04" db="EMBL/GenBank/DDBJ databases">
        <title>Genome sequence of strain 7209-2.</title>
        <authorList>
            <person name="Gao J."/>
            <person name="Sun J."/>
        </authorList>
    </citation>
    <scope>NUCLEOTIDE SEQUENCE [LARGE SCALE GENOMIC DNA]</scope>
    <source>
        <strain evidence="2 3">7209-2</strain>
    </source>
</reference>
<name>A0ABY2QW09_9HYPH</name>
<comment type="caution">
    <text evidence="2">The sequence shown here is derived from an EMBL/GenBank/DDBJ whole genome shotgun (WGS) entry which is preliminary data.</text>
</comment>
<evidence type="ECO:0008006" key="4">
    <source>
        <dbReference type="Google" id="ProtNLM"/>
    </source>
</evidence>
<dbReference type="Proteomes" id="UP000309667">
    <property type="component" value="Unassembled WGS sequence"/>
</dbReference>
<dbReference type="RefSeq" id="WP_136558449.1">
    <property type="nucleotide sequence ID" value="NZ_STGT01000003.1"/>
</dbReference>
<evidence type="ECO:0000313" key="2">
    <source>
        <dbReference type="EMBL" id="THV13741.1"/>
    </source>
</evidence>
<sequence length="162" mass="18309">MSTNFDLLGDPIPDGWGKRGRPPHVATEKNRNKVMLLLAMGWTNSRIASALGITQPTLRKNYFQELRSRDLARDRLEAARLDLAWDLAKAGNVGAMREFAKLMERNDRMELERELATAPKRDEKAAPAERVGKKVMDEMRALDADASLMSELELEAKQNAHH</sequence>
<accession>A0ABY2QW09</accession>
<dbReference type="EMBL" id="STGT01000003">
    <property type="protein sequence ID" value="THV13741.1"/>
    <property type="molecule type" value="Genomic_DNA"/>
</dbReference>
<protein>
    <recommendedName>
        <fullName evidence="4">Helix-turn-helix domain-containing protein</fullName>
    </recommendedName>
</protein>
<dbReference type="InterPro" id="IPR036388">
    <property type="entry name" value="WH-like_DNA-bd_sf"/>
</dbReference>
<gene>
    <name evidence="2" type="ORF">E9677_12590</name>
</gene>
<feature type="region of interest" description="Disordered" evidence="1">
    <location>
        <begin position="1"/>
        <end position="25"/>
    </location>
</feature>
<proteinExistence type="predicted"/>
<organism evidence="2 3">
    <name type="scientific">Rhizobium rhizophilum</name>
    <dbReference type="NCBI Taxonomy" id="1850373"/>
    <lineage>
        <taxon>Bacteria</taxon>
        <taxon>Pseudomonadati</taxon>
        <taxon>Pseudomonadota</taxon>
        <taxon>Alphaproteobacteria</taxon>
        <taxon>Hyphomicrobiales</taxon>
        <taxon>Rhizobiaceae</taxon>
        <taxon>Rhizobium/Agrobacterium group</taxon>
        <taxon>Rhizobium</taxon>
    </lineage>
</organism>